<comment type="subunit">
    <text evidence="2">Homodimer.</text>
</comment>
<dbReference type="Gene3D" id="3.60.15.10">
    <property type="entry name" value="Ribonuclease Z/Hydroxyacylglutathione hydrolase-like"/>
    <property type="match status" value="2"/>
</dbReference>
<organism evidence="11 12">
    <name type="scientific">Volvox africanus</name>
    <dbReference type="NCBI Taxonomy" id="51714"/>
    <lineage>
        <taxon>Eukaryota</taxon>
        <taxon>Viridiplantae</taxon>
        <taxon>Chlorophyta</taxon>
        <taxon>core chlorophytes</taxon>
        <taxon>Chlorophyceae</taxon>
        <taxon>CS clade</taxon>
        <taxon>Chlamydomonadales</taxon>
        <taxon>Volvocaceae</taxon>
        <taxon>Volvox</taxon>
    </lineage>
</organism>
<evidence type="ECO:0000256" key="3">
    <source>
        <dbReference type="ARBA" id="ARBA00022694"/>
    </source>
</evidence>
<evidence type="ECO:0000256" key="7">
    <source>
        <dbReference type="ARBA" id="ARBA00022801"/>
    </source>
</evidence>
<evidence type="ECO:0000259" key="10">
    <source>
        <dbReference type="Pfam" id="PF00753"/>
    </source>
</evidence>
<name>A0ABQ5RPG5_9CHLO</name>
<feature type="compositionally biased region" description="Low complexity" evidence="9">
    <location>
        <begin position="93"/>
        <end position="113"/>
    </location>
</feature>
<keyword evidence="3" id="KW-0819">tRNA processing</keyword>
<dbReference type="InterPro" id="IPR036866">
    <property type="entry name" value="RibonucZ/Hydroxyglut_hydro"/>
</dbReference>
<comment type="cofactor">
    <cofactor evidence="1">
        <name>Zn(2+)</name>
        <dbReference type="ChEBI" id="CHEBI:29105"/>
    </cofactor>
</comment>
<dbReference type="Pfam" id="PF00753">
    <property type="entry name" value="Lactamase_B"/>
    <property type="match status" value="1"/>
</dbReference>
<evidence type="ECO:0000256" key="5">
    <source>
        <dbReference type="ARBA" id="ARBA00022723"/>
    </source>
</evidence>
<dbReference type="SUPFAM" id="SSF56281">
    <property type="entry name" value="Metallo-hydrolase/oxidoreductase"/>
    <property type="match status" value="1"/>
</dbReference>
<keyword evidence="4" id="KW-0540">Nuclease</keyword>
<dbReference type="EMBL" id="BSDZ01000003">
    <property type="protein sequence ID" value="GLI59098.1"/>
    <property type="molecule type" value="Genomic_DNA"/>
</dbReference>
<evidence type="ECO:0000313" key="11">
    <source>
        <dbReference type="EMBL" id="GLI59098.1"/>
    </source>
</evidence>
<reference evidence="11 12" key="1">
    <citation type="journal article" date="2023" name="IScience">
        <title>Expanded male sex-determining region conserved during the evolution of homothallism in the green alga Volvox.</title>
        <authorList>
            <person name="Yamamoto K."/>
            <person name="Matsuzaki R."/>
            <person name="Mahakham W."/>
            <person name="Heman W."/>
            <person name="Sekimoto H."/>
            <person name="Kawachi M."/>
            <person name="Minakuchi Y."/>
            <person name="Toyoda A."/>
            <person name="Nozaki H."/>
        </authorList>
    </citation>
    <scope>NUCLEOTIDE SEQUENCE [LARGE SCALE GENOMIC DNA]</scope>
    <source>
        <strain evidence="11 12">NIES-4468</strain>
    </source>
</reference>
<sequence length="669" mass="71038">MSCPSSSRCNCSHPTARLFATVHREFHSTPLRLSWGARDHGLQLMCRASATASAPYIADGDDESPALHTRRKAATLRPRMQRASPAHPPPSPLSSSQQQLPQQQQQLRQQLLLRTQDSGAGVDPRVGPAVGHEPTRPRSAELNGVTSGGEAKMAYGANSNLIAPALGRQMEQQQQTHPQWSRGAGGGRVLQPRHTGFALKTGLALTWLGTNSGTPTLERNVSCTLVRLPGAIQMVDCGEGTHRQLLALEGSLDLAEIDGIFITHLHGDHCFGVAAALAVLDRAKAAGQPDPARRRHHLYGPPGLAELVRVSMVSTGLTQRLELPILVSELVSSPAVAHPPQPLALAGGQRQRQQRRRQLNEDPNDAGRGCTGASGGVQVLLQRVAARRVQDAPELTAAVQAVQPRVAALEEIWSPPRYPPYGQYGRGGSYNESDSDVELNGSTDEDFDDTAASGGGGSGGPGGAATPFRQSFVAAEGLFWELPGCAGVRVRAAQLQHRVPCWGYVFTEAVPYEEGMRRRKVVVLGDTVSSKPIAPLAAGCDVISHEATFARGMEGKARIAQHSTGWMAGAFAAAVGARNLVLTHFSARYREGPREVDFERSSRATGHQELEAQSWAVAGLLKEAVAAYGRAEHLFAATDFYTHHVPPRPLAASAGGGGGGGGGVVASRR</sequence>
<dbReference type="InterPro" id="IPR001279">
    <property type="entry name" value="Metallo-B-lactamas"/>
</dbReference>
<feature type="domain" description="Metallo-beta-lactamase" evidence="10">
    <location>
        <begin position="219"/>
        <end position="277"/>
    </location>
</feature>
<dbReference type="PANTHER" id="PTHR46018:SF2">
    <property type="entry name" value="ZINC PHOSPHODIESTERASE ELAC PROTEIN 1"/>
    <property type="match status" value="1"/>
</dbReference>
<evidence type="ECO:0000256" key="8">
    <source>
        <dbReference type="ARBA" id="ARBA00022833"/>
    </source>
</evidence>
<dbReference type="InterPro" id="IPR013471">
    <property type="entry name" value="RNase_Z/BN"/>
</dbReference>
<evidence type="ECO:0000256" key="2">
    <source>
        <dbReference type="ARBA" id="ARBA00011738"/>
    </source>
</evidence>
<feature type="region of interest" description="Disordered" evidence="9">
    <location>
        <begin position="423"/>
        <end position="464"/>
    </location>
</feature>
<evidence type="ECO:0000256" key="9">
    <source>
        <dbReference type="SAM" id="MobiDB-lite"/>
    </source>
</evidence>
<feature type="region of interest" description="Disordered" evidence="9">
    <location>
        <begin position="338"/>
        <end position="373"/>
    </location>
</feature>
<keyword evidence="12" id="KW-1185">Reference proteome</keyword>
<gene>
    <name evidence="11" type="ORF">VaNZ11_000927</name>
</gene>
<evidence type="ECO:0000256" key="1">
    <source>
        <dbReference type="ARBA" id="ARBA00001947"/>
    </source>
</evidence>
<dbReference type="Proteomes" id="UP001165090">
    <property type="component" value="Unassembled WGS sequence"/>
</dbReference>
<dbReference type="PANTHER" id="PTHR46018">
    <property type="entry name" value="ZINC PHOSPHODIESTERASE ELAC PROTEIN 1"/>
    <property type="match status" value="1"/>
</dbReference>
<accession>A0ABQ5RPG5</accession>
<evidence type="ECO:0000256" key="6">
    <source>
        <dbReference type="ARBA" id="ARBA00022759"/>
    </source>
</evidence>
<proteinExistence type="inferred from homology"/>
<evidence type="ECO:0000256" key="4">
    <source>
        <dbReference type="ARBA" id="ARBA00022722"/>
    </source>
</evidence>
<dbReference type="HAMAP" id="MF_01818">
    <property type="entry name" value="RNase_Z_BN"/>
    <property type="match status" value="1"/>
</dbReference>
<feature type="region of interest" description="Disordered" evidence="9">
    <location>
        <begin position="76"/>
        <end position="144"/>
    </location>
</feature>
<keyword evidence="7" id="KW-0378">Hydrolase</keyword>
<comment type="caution">
    <text evidence="11">The sequence shown here is derived from an EMBL/GenBank/DDBJ whole genome shotgun (WGS) entry which is preliminary data.</text>
</comment>
<keyword evidence="8" id="KW-0862">Zinc</keyword>
<evidence type="ECO:0000313" key="12">
    <source>
        <dbReference type="Proteomes" id="UP001165090"/>
    </source>
</evidence>
<protein>
    <recommendedName>
        <fullName evidence="10">Metallo-beta-lactamase domain-containing protein</fullName>
    </recommendedName>
</protein>
<keyword evidence="6" id="KW-0255">Endonuclease</keyword>
<feature type="compositionally biased region" description="Gly residues" evidence="9">
    <location>
        <begin position="453"/>
        <end position="463"/>
    </location>
</feature>
<keyword evidence="5" id="KW-0479">Metal-binding</keyword>
<feature type="compositionally biased region" description="Acidic residues" evidence="9">
    <location>
        <begin position="433"/>
        <end position="449"/>
    </location>
</feature>